<evidence type="ECO:0000313" key="2">
    <source>
        <dbReference type="Proteomes" id="UP000316095"/>
    </source>
</evidence>
<keyword evidence="2" id="KW-1185">Reference proteome</keyword>
<dbReference type="EMBL" id="SJPG01000001">
    <property type="protein sequence ID" value="TWT63671.1"/>
    <property type="molecule type" value="Genomic_DNA"/>
</dbReference>
<name>A0A5C5XMI1_9PLAN</name>
<dbReference type="RefSeq" id="WP_146505435.1">
    <property type="nucleotide sequence ID" value="NZ_SJPG01000001.1"/>
</dbReference>
<comment type="caution">
    <text evidence="1">The sequence shown here is derived from an EMBL/GenBank/DDBJ whole genome shotgun (WGS) entry which is preliminary data.</text>
</comment>
<proteinExistence type="predicted"/>
<dbReference type="Proteomes" id="UP000316095">
    <property type="component" value="Unassembled WGS sequence"/>
</dbReference>
<sequence length="188" mass="21720">MKFSTSRPQTAEMAVSLFARPLHPELFDVLERYEHQCEHYQSAVNLTTSGHVIEYHTRENTFTEVLDWRSVDLPRIKRLCLYSTDQPRSLRYKLDSGIVVQICFDCEYLDPDAFRRVQQESWKQASGATLAHALPETEFDLSPPLSYINVDPLPEAIGIHTFHLYPEECAIVKTQSLYHYEAPTTQNA</sequence>
<accession>A0A5C5XMI1</accession>
<reference evidence="1 2" key="1">
    <citation type="submission" date="2019-02" db="EMBL/GenBank/DDBJ databases">
        <title>Deep-cultivation of Planctomycetes and their phenomic and genomic characterization uncovers novel biology.</title>
        <authorList>
            <person name="Wiegand S."/>
            <person name="Jogler M."/>
            <person name="Boedeker C."/>
            <person name="Pinto D."/>
            <person name="Vollmers J."/>
            <person name="Rivas-Marin E."/>
            <person name="Kohn T."/>
            <person name="Peeters S.H."/>
            <person name="Heuer A."/>
            <person name="Rast P."/>
            <person name="Oberbeckmann S."/>
            <person name="Bunk B."/>
            <person name="Jeske O."/>
            <person name="Meyerdierks A."/>
            <person name="Storesund J.E."/>
            <person name="Kallscheuer N."/>
            <person name="Luecker S."/>
            <person name="Lage O.M."/>
            <person name="Pohl T."/>
            <person name="Merkel B.J."/>
            <person name="Hornburger P."/>
            <person name="Mueller R.-W."/>
            <person name="Bruemmer F."/>
            <person name="Labrenz M."/>
            <person name="Spormann A.M."/>
            <person name="Op Den Camp H."/>
            <person name="Overmann J."/>
            <person name="Amann R."/>
            <person name="Jetten M.S.M."/>
            <person name="Mascher T."/>
            <person name="Medema M.H."/>
            <person name="Devos D.P."/>
            <person name="Kaster A.-K."/>
            <person name="Ovreas L."/>
            <person name="Rohde M."/>
            <person name="Galperin M.Y."/>
            <person name="Jogler C."/>
        </authorList>
    </citation>
    <scope>NUCLEOTIDE SEQUENCE [LARGE SCALE GENOMIC DNA]</scope>
    <source>
        <strain evidence="1 2">Pan54</strain>
    </source>
</reference>
<dbReference type="OrthoDB" id="263569at2"/>
<dbReference type="AlphaFoldDB" id="A0A5C5XMI1"/>
<evidence type="ECO:0000313" key="1">
    <source>
        <dbReference type="EMBL" id="TWT63671.1"/>
    </source>
</evidence>
<gene>
    <name evidence="1" type="ORF">Pan54_44260</name>
</gene>
<protein>
    <submittedName>
        <fullName evidence="1">Uncharacterized protein</fullName>
    </submittedName>
</protein>
<dbReference type="Pfam" id="PF10936">
    <property type="entry name" value="DUF2617"/>
    <property type="match status" value="1"/>
</dbReference>
<organism evidence="1 2">
    <name type="scientific">Rubinisphaera italica</name>
    <dbReference type="NCBI Taxonomy" id="2527969"/>
    <lineage>
        <taxon>Bacteria</taxon>
        <taxon>Pseudomonadati</taxon>
        <taxon>Planctomycetota</taxon>
        <taxon>Planctomycetia</taxon>
        <taxon>Planctomycetales</taxon>
        <taxon>Planctomycetaceae</taxon>
        <taxon>Rubinisphaera</taxon>
    </lineage>
</organism>
<dbReference type="InterPro" id="IPR024486">
    <property type="entry name" value="DUF2617"/>
</dbReference>